<evidence type="ECO:0000256" key="1">
    <source>
        <dbReference type="ARBA" id="ARBA00000085"/>
    </source>
</evidence>
<evidence type="ECO:0000313" key="10">
    <source>
        <dbReference type="EMBL" id="TPD58911.1"/>
    </source>
</evidence>
<dbReference type="Pfam" id="PF13181">
    <property type="entry name" value="TPR_8"/>
    <property type="match status" value="1"/>
</dbReference>
<feature type="repeat" description="TPR" evidence="6">
    <location>
        <begin position="119"/>
        <end position="152"/>
    </location>
</feature>
<evidence type="ECO:0000256" key="4">
    <source>
        <dbReference type="ARBA" id="ARBA00022679"/>
    </source>
</evidence>
<dbReference type="InterPro" id="IPR003594">
    <property type="entry name" value="HATPase_dom"/>
</dbReference>
<dbReference type="OrthoDB" id="9801651at2"/>
<comment type="catalytic activity">
    <reaction evidence="1">
        <text>ATP + protein L-histidine = ADP + protein N-phospho-L-histidine.</text>
        <dbReference type="EC" id="2.7.13.3"/>
    </reaction>
</comment>
<evidence type="ECO:0000256" key="7">
    <source>
        <dbReference type="SAM" id="Phobius"/>
    </source>
</evidence>
<dbReference type="SUPFAM" id="SSF47384">
    <property type="entry name" value="Homodimeric domain of signal transducing histidine kinase"/>
    <property type="match status" value="1"/>
</dbReference>
<dbReference type="EC" id="2.7.13.3" evidence="2"/>
<feature type="domain" description="Histidine kinase" evidence="9">
    <location>
        <begin position="456"/>
        <end position="676"/>
    </location>
</feature>
<dbReference type="SUPFAM" id="SSF55874">
    <property type="entry name" value="ATPase domain of HSP90 chaperone/DNA topoisomerase II/histidine kinase"/>
    <property type="match status" value="1"/>
</dbReference>
<evidence type="ECO:0000256" key="8">
    <source>
        <dbReference type="SAM" id="SignalP"/>
    </source>
</evidence>
<dbReference type="Pfam" id="PF14938">
    <property type="entry name" value="SNAP"/>
    <property type="match status" value="1"/>
</dbReference>
<evidence type="ECO:0000256" key="3">
    <source>
        <dbReference type="ARBA" id="ARBA00022553"/>
    </source>
</evidence>
<dbReference type="InterPro" id="IPR036097">
    <property type="entry name" value="HisK_dim/P_sf"/>
</dbReference>
<dbReference type="Pfam" id="PF00512">
    <property type="entry name" value="HisKA"/>
    <property type="match status" value="1"/>
</dbReference>
<evidence type="ECO:0000313" key="11">
    <source>
        <dbReference type="Proteomes" id="UP000319148"/>
    </source>
</evidence>
<feature type="signal peptide" evidence="8">
    <location>
        <begin position="1"/>
        <end position="22"/>
    </location>
</feature>
<keyword evidence="8" id="KW-0732">Signal</keyword>
<dbReference type="Gene3D" id="3.30.565.10">
    <property type="entry name" value="Histidine kinase-like ATPase, C-terminal domain"/>
    <property type="match status" value="1"/>
</dbReference>
<dbReference type="FunFam" id="3.30.565.10:FF:000006">
    <property type="entry name" value="Sensor histidine kinase WalK"/>
    <property type="match status" value="1"/>
</dbReference>
<protein>
    <recommendedName>
        <fullName evidence="2">histidine kinase</fullName>
        <ecNumber evidence="2">2.7.13.3</ecNumber>
    </recommendedName>
</protein>
<dbReference type="RefSeq" id="WP_139941488.1">
    <property type="nucleotide sequence ID" value="NZ_JBHSYP010000002.1"/>
</dbReference>
<keyword evidence="7" id="KW-1133">Transmembrane helix</keyword>
<dbReference type="EMBL" id="VFIY01000016">
    <property type="protein sequence ID" value="TPD58911.1"/>
    <property type="molecule type" value="Genomic_DNA"/>
</dbReference>
<dbReference type="InterPro" id="IPR004358">
    <property type="entry name" value="Sig_transdc_His_kin-like_C"/>
</dbReference>
<dbReference type="InterPro" id="IPR011990">
    <property type="entry name" value="TPR-like_helical_dom_sf"/>
</dbReference>
<accession>A0A501PFZ9</accession>
<dbReference type="PANTHER" id="PTHR43047">
    <property type="entry name" value="TWO-COMPONENT HISTIDINE PROTEIN KINASE"/>
    <property type="match status" value="1"/>
</dbReference>
<evidence type="ECO:0000259" key="9">
    <source>
        <dbReference type="PROSITE" id="PS50109"/>
    </source>
</evidence>
<dbReference type="AlphaFoldDB" id="A0A501PFZ9"/>
<proteinExistence type="predicted"/>
<dbReference type="Pfam" id="PF13424">
    <property type="entry name" value="TPR_12"/>
    <property type="match status" value="1"/>
</dbReference>
<evidence type="ECO:0000256" key="2">
    <source>
        <dbReference type="ARBA" id="ARBA00012438"/>
    </source>
</evidence>
<dbReference type="Proteomes" id="UP000319148">
    <property type="component" value="Unassembled WGS sequence"/>
</dbReference>
<dbReference type="GO" id="GO:0005886">
    <property type="term" value="C:plasma membrane"/>
    <property type="evidence" value="ECO:0007669"/>
    <property type="project" value="TreeGrafter"/>
</dbReference>
<dbReference type="InterPro" id="IPR036890">
    <property type="entry name" value="HATPase_C_sf"/>
</dbReference>
<dbReference type="InterPro" id="IPR005467">
    <property type="entry name" value="His_kinase_dom"/>
</dbReference>
<dbReference type="Gene3D" id="1.10.287.130">
    <property type="match status" value="1"/>
</dbReference>
<dbReference type="PRINTS" id="PR00344">
    <property type="entry name" value="BCTRLSENSOR"/>
</dbReference>
<dbReference type="GO" id="GO:0000155">
    <property type="term" value="F:phosphorelay sensor kinase activity"/>
    <property type="evidence" value="ECO:0007669"/>
    <property type="project" value="InterPro"/>
</dbReference>
<evidence type="ECO:0000256" key="5">
    <source>
        <dbReference type="ARBA" id="ARBA00022777"/>
    </source>
</evidence>
<evidence type="ECO:0000256" key="6">
    <source>
        <dbReference type="PROSITE-ProRule" id="PRU00339"/>
    </source>
</evidence>
<dbReference type="SMART" id="SM00028">
    <property type="entry name" value="TPR"/>
    <property type="match status" value="5"/>
</dbReference>
<reference evidence="11" key="1">
    <citation type="submission" date="2019-06" db="EMBL/GenBank/DDBJ databases">
        <title>The complete genome of Emcibacter congregatus ZYLT.</title>
        <authorList>
            <person name="Zhao Z."/>
        </authorList>
    </citation>
    <scope>NUCLEOTIDE SEQUENCE [LARGE SCALE GENOMIC DNA]</scope>
    <source>
        <strain evidence="11">MCCC 1A06723</strain>
    </source>
</reference>
<dbReference type="PROSITE" id="PS50109">
    <property type="entry name" value="HIS_KIN"/>
    <property type="match status" value="1"/>
</dbReference>
<dbReference type="Gene3D" id="1.25.40.10">
    <property type="entry name" value="Tetratricopeptide repeat domain"/>
    <property type="match status" value="2"/>
</dbReference>
<dbReference type="SUPFAM" id="SSF48452">
    <property type="entry name" value="TPR-like"/>
    <property type="match status" value="2"/>
</dbReference>
<dbReference type="CDD" id="cd00082">
    <property type="entry name" value="HisKA"/>
    <property type="match status" value="1"/>
</dbReference>
<dbReference type="SMART" id="SM00387">
    <property type="entry name" value="HATPase_c"/>
    <property type="match status" value="1"/>
</dbReference>
<keyword evidence="4" id="KW-0808">Transferase</keyword>
<gene>
    <name evidence="10" type="ORF">FIV46_13585</name>
</gene>
<dbReference type="SMART" id="SM00388">
    <property type="entry name" value="HisKA"/>
    <property type="match status" value="1"/>
</dbReference>
<keyword evidence="7" id="KW-0472">Membrane</keyword>
<dbReference type="InterPro" id="IPR003661">
    <property type="entry name" value="HisK_dim/P_dom"/>
</dbReference>
<feature type="chain" id="PRO_5021339908" description="histidine kinase" evidence="8">
    <location>
        <begin position="23"/>
        <end position="678"/>
    </location>
</feature>
<keyword evidence="11" id="KW-1185">Reference proteome</keyword>
<name>A0A501PFZ9_9PROT</name>
<keyword evidence="6" id="KW-0802">TPR repeat</keyword>
<feature type="transmembrane region" description="Helical" evidence="7">
    <location>
        <begin position="397"/>
        <end position="419"/>
    </location>
</feature>
<keyword evidence="5" id="KW-0418">Kinase</keyword>
<dbReference type="PANTHER" id="PTHR43047:SF72">
    <property type="entry name" value="OSMOSENSING HISTIDINE PROTEIN KINASE SLN1"/>
    <property type="match status" value="1"/>
</dbReference>
<dbReference type="InterPro" id="IPR019734">
    <property type="entry name" value="TPR_rpt"/>
</dbReference>
<dbReference type="GO" id="GO:0009927">
    <property type="term" value="F:histidine phosphotransfer kinase activity"/>
    <property type="evidence" value="ECO:0007669"/>
    <property type="project" value="TreeGrafter"/>
</dbReference>
<organism evidence="10 11">
    <name type="scientific">Emcibacter nanhaiensis</name>
    <dbReference type="NCBI Taxonomy" id="1505037"/>
    <lineage>
        <taxon>Bacteria</taxon>
        <taxon>Pseudomonadati</taxon>
        <taxon>Pseudomonadota</taxon>
        <taxon>Alphaproteobacteria</taxon>
        <taxon>Emcibacterales</taxon>
        <taxon>Emcibacteraceae</taxon>
        <taxon>Emcibacter</taxon>
    </lineage>
</organism>
<comment type="caution">
    <text evidence="10">The sequence shown here is derived from an EMBL/GenBank/DDBJ whole genome shotgun (WGS) entry which is preliminary data.</text>
</comment>
<keyword evidence="3" id="KW-0597">Phosphoprotein</keyword>
<sequence length="678" mass="75605">MRLIYLAGLFVFLTAFNGSVSAALCADDSAARPGQEQLTTEVLASLKEQVDSDPKLALERTQRFLEGGGEPLDPQVRLELLGFQAGAHARLGTFRKGVEIGRRALALAETGEFDPATIAYIYNNVGRSLEGLGQVPEAMKAYQRAYEYYSKAGDQSGMAGSNLNFAGLFVGARLYDKAIKEYEKALALLDPEKDIFLYTRTLNNLGFTHGENGTAEQALVYLDEARSLARKMGNELVIAYTYENSGEVLYYLKNYGKAEEFLLLAREMAERSGIEPLESVAYHFLGLIEFDLGNIEQAEFYANKALAIAEKNDDAANLAKIYKLMTNLARERQDYRNALRYQDLYLQYDENLASENIVKALSLLETEFQLKERQQQIKLLQRDNEIQRLSLKEQETFRYMILGVVVVLCFGVGILLYILKMKSQATVLGIEREKDLLESKLSAEAANQAKSEFLSYMSHELRTPLNAVIGFAETLRLQVFGNLNDKQQEYVNHIHEGAALLLKLINDLLHLSRIETGAVDLDLRSCDIKEVVSDVVPMVQHLLQKREVELHEGEFPEGLGTVLIDKIRLEQVLVNLISNAVKYGHEKGNIWLSVARKENDKVRISVRDDGIGIAPDQFANVFMPFNRAGMEQSGIEGTGAGLSIAKSLVEAMGGEIGFESTMGEGSDFWIDLPLENPA</sequence>
<dbReference type="Pfam" id="PF02518">
    <property type="entry name" value="HATPase_c"/>
    <property type="match status" value="1"/>
</dbReference>
<keyword evidence="7" id="KW-0812">Transmembrane</keyword>
<dbReference type="PROSITE" id="PS50005">
    <property type="entry name" value="TPR"/>
    <property type="match status" value="1"/>
</dbReference>